<dbReference type="SUPFAM" id="SSF53254">
    <property type="entry name" value="Phosphoglycerate mutase-like"/>
    <property type="match status" value="1"/>
</dbReference>
<evidence type="ECO:0000313" key="3">
    <source>
        <dbReference type="Proteomes" id="UP000305067"/>
    </source>
</evidence>
<feature type="chain" id="PRO_5022714283" evidence="1">
    <location>
        <begin position="19"/>
        <end position="468"/>
    </location>
</feature>
<evidence type="ECO:0000313" key="2">
    <source>
        <dbReference type="EMBL" id="TFL05030.1"/>
    </source>
</evidence>
<evidence type="ECO:0000256" key="1">
    <source>
        <dbReference type="SAM" id="SignalP"/>
    </source>
</evidence>
<keyword evidence="1" id="KW-0732">Signal</keyword>
<proteinExistence type="predicted"/>
<dbReference type="Proteomes" id="UP000305067">
    <property type="component" value="Unassembled WGS sequence"/>
</dbReference>
<accession>A0A5C3QW60</accession>
<protein>
    <submittedName>
        <fullName evidence="2">Histidine phosphatase superfamily</fullName>
    </submittedName>
</protein>
<dbReference type="AlphaFoldDB" id="A0A5C3QW60"/>
<gene>
    <name evidence="2" type="ORF">BDV98DRAFT_589747</name>
</gene>
<dbReference type="Gene3D" id="3.40.50.1240">
    <property type="entry name" value="Phosphoglycerate mutase-like"/>
    <property type="match status" value="1"/>
</dbReference>
<dbReference type="PANTHER" id="PTHR11567">
    <property type="entry name" value="ACID PHOSPHATASE-RELATED"/>
    <property type="match status" value="1"/>
</dbReference>
<keyword evidence="3" id="KW-1185">Reference proteome</keyword>
<organism evidence="2 3">
    <name type="scientific">Pterulicium gracile</name>
    <dbReference type="NCBI Taxonomy" id="1884261"/>
    <lineage>
        <taxon>Eukaryota</taxon>
        <taxon>Fungi</taxon>
        <taxon>Dikarya</taxon>
        <taxon>Basidiomycota</taxon>
        <taxon>Agaricomycotina</taxon>
        <taxon>Agaricomycetes</taxon>
        <taxon>Agaricomycetidae</taxon>
        <taxon>Agaricales</taxon>
        <taxon>Pleurotineae</taxon>
        <taxon>Pterulaceae</taxon>
        <taxon>Pterulicium</taxon>
    </lineage>
</organism>
<dbReference type="EMBL" id="ML178817">
    <property type="protein sequence ID" value="TFL05030.1"/>
    <property type="molecule type" value="Genomic_DNA"/>
</dbReference>
<dbReference type="InterPro" id="IPR029033">
    <property type="entry name" value="His_PPase_superfam"/>
</dbReference>
<name>A0A5C3QW60_9AGAR</name>
<reference evidence="2 3" key="1">
    <citation type="journal article" date="2019" name="Nat. Ecol. Evol.">
        <title>Megaphylogeny resolves global patterns of mushroom evolution.</title>
        <authorList>
            <person name="Varga T."/>
            <person name="Krizsan K."/>
            <person name="Foldi C."/>
            <person name="Dima B."/>
            <person name="Sanchez-Garcia M."/>
            <person name="Sanchez-Ramirez S."/>
            <person name="Szollosi G.J."/>
            <person name="Szarkandi J.G."/>
            <person name="Papp V."/>
            <person name="Albert L."/>
            <person name="Andreopoulos W."/>
            <person name="Angelini C."/>
            <person name="Antonin V."/>
            <person name="Barry K.W."/>
            <person name="Bougher N.L."/>
            <person name="Buchanan P."/>
            <person name="Buyck B."/>
            <person name="Bense V."/>
            <person name="Catcheside P."/>
            <person name="Chovatia M."/>
            <person name="Cooper J."/>
            <person name="Damon W."/>
            <person name="Desjardin D."/>
            <person name="Finy P."/>
            <person name="Geml J."/>
            <person name="Haridas S."/>
            <person name="Hughes K."/>
            <person name="Justo A."/>
            <person name="Karasinski D."/>
            <person name="Kautmanova I."/>
            <person name="Kiss B."/>
            <person name="Kocsube S."/>
            <person name="Kotiranta H."/>
            <person name="LaButti K.M."/>
            <person name="Lechner B.E."/>
            <person name="Liimatainen K."/>
            <person name="Lipzen A."/>
            <person name="Lukacs Z."/>
            <person name="Mihaltcheva S."/>
            <person name="Morgado L.N."/>
            <person name="Niskanen T."/>
            <person name="Noordeloos M.E."/>
            <person name="Ohm R.A."/>
            <person name="Ortiz-Santana B."/>
            <person name="Ovrebo C."/>
            <person name="Racz N."/>
            <person name="Riley R."/>
            <person name="Savchenko A."/>
            <person name="Shiryaev A."/>
            <person name="Soop K."/>
            <person name="Spirin V."/>
            <person name="Szebenyi C."/>
            <person name="Tomsovsky M."/>
            <person name="Tulloss R.E."/>
            <person name="Uehling J."/>
            <person name="Grigoriev I.V."/>
            <person name="Vagvolgyi C."/>
            <person name="Papp T."/>
            <person name="Martin F.M."/>
            <person name="Miettinen O."/>
            <person name="Hibbett D.S."/>
            <person name="Nagy L.G."/>
        </authorList>
    </citation>
    <scope>NUCLEOTIDE SEQUENCE [LARGE SCALE GENOMIC DNA]</scope>
    <source>
        <strain evidence="2 3">CBS 309.79</strain>
    </source>
</reference>
<dbReference type="InterPro" id="IPR050645">
    <property type="entry name" value="Histidine_acid_phosphatase"/>
</dbReference>
<dbReference type="GO" id="GO:0016791">
    <property type="term" value="F:phosphatase activity"/>
    <property type="evidence" value="ECO:0007669"/>
    <property type="project" value="TreeGrafter"/>
</dbReference>
<dbReference type="OrthoDB" id="10262962at2759"/>
<feature type="signal peptide" evidence="1">
    <location>
        <begin position="1"/>
        <end position="18"/>
    </location>
</feature>
<dbReference type="PANTHER" id="PTHR11567:SF195">
    <property type="entry name" value="ACID PHOSPHATASE, PUTATIVE (AFU_ORTHOLOGUE AFUA_3G14570)-RELATED"/>
    <property type="match status" value="1"/>
</dbReference>
<sequence length="468" mass="52701">MAPRPYAIFAASLSLASAAVTRYPPKSSEINNLDAALNGTGAPGIYNSANTPDEIYGTYNWCNMPHVRQREYEAPAGEYVLKYVEVIQRHHKRTPYSSNVFFREDITWDCSSGLPSFGLQNDENKSSRINWRRYTSSQDPWTSTISPGFIGLSCQFPQITSEGWEDSRAHGSVRSSRRLRSSSRSPIYVRRNIARVRVINNVITSQVGSGLVAGLFPDSSSVDVVIQLSGIDSLEPQLNCPKANFLRNAYAGSNNANWTRHLDAASPLYGRLREVSGVPKGDTAGWHTSFDHYYDNLSAKQCHGKTLPCSMNDTETCISHEDVRHHRDYIMFLFLKLLHADTVYRLGNHEYSYIFRDAPESALCVALRFGAWFHELKHNLETIISDENQIRYLHNIAHDGSMSLALGFLQIETMVGSEIVFELHQNSNEHSASQWFIRVLWSGKPMVTSTPLGILDMVPVEDMFDCAF</sequence>